<dbReference type="GO" id="GO:0004190">
    <property type="term" value="F:aspartic-type endopeptidase activity"/>
    <property type="evidence" value="ECO:0007669"/>
    <property type="project" value="UniProtKB-EC"/>
</dbReference>
<evidence type="ECO:0000256" key="2">
    <source>
        <dbReference type="ARBA" id="ARBA00022475"/>
    </source>
</evidence>
<dbReference type="EMBL" id="JBHSLD010000015">
    <property type="protein sequence ID" value="MFC5382218.1"/>
    <property type="molecule type" value="Genomic_DNA"/>
</dbReference>
<comment type="pathway">
    <text evidence="9">Protein modification; lipoprotein biosynthesis (signal peptide cleavage).</text>
</comment>
<sequence length="165" mass="17142">MVVAVDQVTKLLAEQRLEPGQRVDVLGDVLGLTLYYNSGAAFGLGTTLTPFISSFAVVACVVMVVALTRTTRPAWGLALGLLLGGALGNLTDRLLRPPGVGRGEVVDFFQLPSFPIFNVADICVVTGACLVVLLSLRDVPFRDPLPAAPPTADTAGGADGPGREP</sequence>
<comment type="function">
    <text evidence="9 10">This protein specifically catalyzes the removal of signal peptides from prolipoproteins.</text>
</comment>
<evidence type="ECO:0000256" key="1">
    <source>
        <dbReference type="ARBA" id="ARBA00006139"/>
    </source>
</evidence>
<comment type="catalytic activity">
    <reaction evidence="9 10">
        <text>Release of signal peptides from bacterial membrane prolipoproteins. Hydrolyzes -Xaa-Yaa-Zaa-|-(S,diacylglyceryl)Cys-, in which Xaa is hydrophobic (preferably Leu), and Yaa (Ala or Ser) and Zaa (Gly or Ala) have small, neutral side chains.</text>
        <dbReference type="EC" id="3.4.23.36"/>
    </reaction>
</comment>
<accession>A0ABW0GRM2</accession>
<feature type="active site" evidence="9">
    <location>
        <position position="121"/>
    </location>
</feature>
<dbReference type="PANTHER" id="PTHR33695">
    <property type="entry name" value="LIPOPROTEIN SIGNAL PEPTIDASE"/>
    <property type="match status" value="1"/>
</dbReference>
<keyword evidence="4 9" id="KW-0812">Transmembrane</keyword>
<keyword evidence="6 9" id="KW-0378">Hydrolase</keyword>
<keyword evidence="8 9" id="KW-0472">Membrane</keyword>
<comment type="caution">
    <text evidence="9">Lacks conserved residue(s) required for the propagation of feature annotation.</text>
</comment>
<dbReference type="PRINTS" id="PR00781">
    <property type="entry name" value="LIPOSIGPTASE"/>
</dbReference>
<evidence type="ECO:0000256" key="11">
    <source>
        <dbReference type="RuleBase" id="RU004181"/>
    </source>
</evidence>
<proteinExistence type="inferred from homology"/>
<feature type="transmembrane region" description="Helical" evidence="9">
    <location>
        <begin position="74"/>
        <end position="95"/>
    </location>
</feature>
<dbReference type="Pfam" id="PF01252">
    <property type="entry name" value="Peptidase_A8"/>
    <property type="match status" value="1"/>
</dbReference>
<reference evidence="13" key="1">
    <citation type="journal article" date="2019" name="Int. J. Syst. Evol. Microbiol.">
        <title>The Global Catalogue of Microorganisms (GCM) 10K type strain sequencing project: providing services to taxonomists for standard genome sequencing and annotation.</title>
        <authorList>
            <consortium name="The Broad Institute Genomics Platform"/>
            <consortium name="The Broad Institute Genome Sequencing Center for Infectious Disease"/>
            <person name="Wu L."/>
            <person name="Ma J."/>
        </authorList>
    </citation>
    <scope>NUCLEOTIDE SEQUENCE [LARGE SCALE GENOMIC DNA]</scope>
    <source>
        <strain evidence="13">CCUG 43114</strain>
    </source>
</reference>
<gene>
    <name evidence="9 12" type="primary">lspA</name>
    <name evidence="12" type="ORF">ACFPJ6_15725</name>
</gene>
<name>A0ABW0GRM2_9MICO</name>
<protein>
    <recommendedName>
        <fullName evidence="9">Lipoprotein signal peptidase</fullName>
        <ecNumber evidence="9">3.4.23.36</ecNumber>
    </recommendedName>
    <alternativeName>
        <fullName evidence="9">Prolipoprotein signal peptidase</fullName>
    </alternativeName>
    <alternativeName>
        <fullName evidence="9">Signal peptidase II</fullName>
        <shortName evidence="9">SPase II</shortName>
    </alternativeName>
</protein>
<keyword evidence="2 9" id="KW-1003">Cell membrane</keyword>
<evidence type="ECO:0000256" key="8">
    <source>
        <dbReference type="ARBA" id="ARBA00023136"/>
    </source>
</evidence>
<dbReference type="Proteomes" id="UP001596122">
    <property type="component" value="Unassembled WGS sequence"/>
</dbReference>
<feature type="transmembrane region" description="Helical" evidence="9">
    <location>
        <begin position="40"/>
        <end position="67"/>
    </location>
</feature>
<evidence type="ECO:0000313" key="12">
    <source>
        <dbReference type="EMBL" id="MFC5382218.1"/>
    </source>
</evidence>
<comment type="similarity">
    <text evidence="1 9 11">Belongs to the peptidase A8 family.</text>
</comment>
<dbReference type="HAMAP" id="MF_00161">
    <property type="entry name" value="LspA"/>
    <property type="match status" value="1"/>
</dbReference>
<evidence type="ECO:0000256" key="6">
    <source>
        <dbReference type="ARBA" id="ARBA00022801"/>
    </source>
</evidence>
<keyword evidence="3 9" id="KW-0645">Protease</keyword>
<dbReference type="NCBIfam" id="TIGR00077">
    <property type="entry name" value="lspA"/>
    <property type="match status" value="1"/>
</dbReference>
<dbReference type="InterPro" id="IPR001872">
    <property type="entry name" value="Peptidase_A8"/>
</dbReference>
<comment type="caution">
    <text evidence="12">The sequence shown here is derived from an EMBL/GenBank/DDBJ whole genome shotgun (WGS) entry which is preliminary data.</text>
</comment>
<dbReference type="PANTHER" id="PTHR33695:SF1">
    <property type="entry name" value="LIPOPROTEIN SIGNAL PEPTIDASE"/>
    <property type="match status" value="1"/>
</dbReference>
<evidence type="ECO:0000256" key="5">
    <source>
        <dbReference type="ARBA" id="ARBA00022750"/>
    </source>
</evidence>
<evidence type="ECO:0000256" key="9">
    <source>
        <dbReference type="HAMAP-Rule" id="MF_00161"/>
    </source>
</evidence>
<keyword evidence="13" id="KW-1185">Reference proteome</keyword>
<keyword evidence="7 9" id="KW-1133">Transmembrane helix</keyword>
<organism evidence="12 13">
    <name type="scientific">Aquipuribacter nitratireducens</name>
    <dbReference type="NCBI Taxonomy" id="650104"/>
    <lineage>
        <taxon>Bacteria</taxon>
        <taxon>Bacillati</taxon>
        <taxon>Actinomycetota</taxon>
        <taxon>Actinomycetes</taxon>
        <taxon>Micrococcales</taxon>
        <taxon>Intrasporangiaceae</taxon>
        <taxon>Aquipuribacter</taxon>
    </lineage>
</organism>
<evidence type="ECO:0000313" key="13">
    <source>
        <dbReference type="Proteomes" id="UP001596122"/>
    </source>
</evidence>
<comment type="subcellular location">
    <subcellularLocation>
        <location evidence="9">Cell membrane</location>
        <topology evidence="9">Multi-pass membrane protein</topology>
    </subcellularLocation>
</comment>
<keyword evidence="5 9" id="KW-0064">Aspartyl protease</keyword>
<evidence type="ECO:0000256" key="3">
    <source>
        <dbReference type="ARBA" id="ARBA00022670"/>
    </source>
</evidence>
<evidence type="ECO:0000256" key="10">
    <source>
        <dbReference type="RuleBase" id="RU000594"/>
    </source>
</evidence>
<evidence type="ECO:0000256" key="4">
    <source>
        <dbReference type="ARBA" id="ARBA00022692"/>
    </source>
</evidence>
<dbReference type="EC" id="3.4.23.36" evidence="9"/>
<feature type="active site" evidence="9">
    <location>
        <position position="107"/>
    </location>
</feature>
<dbReference type="PROSITE" id="PS00855">
    <property type="entry name" value="SPASE_II"/>
    <property type="match status" value="1"/>
</dbReference>
<feature type="transmembrane region" description="Helical" evidence="9">
    <location>
        <begin position="115"/>
        <end position="136"/>
    </location>
</feature>
<evidence type="ECO:0000256" key="7">
    <source>
        <dbReference type="ARBA" id="ARBA00022989"/>
    </source>
</evidence>